<reference evidence="3" key="1">
    <citation type="submission" date="2017-09" db="EMBL/GenBank/DDBJ databases">
        <title>Depth-based differentiation of microbial function through sediment-hosted aquifers and enrichment of novel symbionts in the deep terrestrial subsurface.</title>
        <authorList>
            <person name="Probst A.J."/>
            <person name="Ladd B."/>
            <person name="Jarett J.K."/>
            <person name="Geller-Mcgrath D.E."/>
            <person name="Sieber C.M.K."/>
            <person name="Emerson J.B."/>
            <person name="Anantharaman K."/>
            <person name="Thomas B.C."/>
            <person name="Malmstrom R."/>
            <person name="Stieglmeier M."/>
            <person name="Klingl A."/>
            <person name="Woyke T."/>
            <person name="Ryan C.M."/>
            <person name="Banfield J.F."/>
        </authorList>
    </citation>
    <scope>NUCLEOTIDE SEQUENCE [LARGE SCALE GENOMIC DNA]</scope>
</reference>
<feature type="transmembrane region" description="Helical" evidence="1">
    <location>
        <begin position="191"/>
        <end position="213"/>
    </location>
</feature>
<name>A0A2M8KSK5_9BACT</name>
<keyword evidence="1" id="KW-0472">Membrane</keyword>
<sequence>MKIFKILLFSVLFVILLAGCSMMPERGEITFEAPLNGAEFHDPSDAPVMVSISINSSFKKDKEARLYIDGIGPYSCWLNNTVTTFCNNVQIDEPGVHVIRAEVDKENGEIVFAQVSIDWTPYSPLDQSMVKIASYFGSNDPALGFNLVGFLISALVAIPLIKIGGKWGAIVAFFLALFGVLYWAPSGVSALLLQSIYGVVGGYFTIVIITLIVKNLHFFRVRRADGASLTYVGSGGDNGAKVISSAGQHGNQLLGQPSQQTRYSPRYQQHQLPHSEEYVDVEPGIIRETFPAKGFLGFIGRLLGRE</sequence>
<accession>A0A2M8KSK5</accession>
<comment type="caution">
    <text evidence="2">The sequence shown here is derived from an EMBL/GenBank/DDBJ whole genome shotgun (WGS) entry which is preliminary data.</text>
</comment>
<keyword evidence="1" id="KW-0812">Transmembrane</keyword>
<dbReference type="EMBL" id="PFED01000103">
    <property type="protein sequence ID" value="PJE62918.1"/>
    <property type="molecule type" value="Genomic_DNA"/>
</dbReference>
<dbReference type="Proteomes" id="UP000229554">
    <property type="component" value="Unassembled WGS sequence"/>
</dbReference>
<evidence type="ECO:0000313" key="2">
    <source>
        <dbReference type="EMBL" id="PJE62918.1"/>
    </source>
</evidence>
<organism evidence="2 3">
    <name type="scientific">Candidatus Roizmanbacteria bacterium CG10_big_fil_rev_8_21_14_0_10_39_6</name>
    <dbReference type="NCBI Taxonomy" id="1974853"/>
    <lineage>
        <taxon>Bacteria</taxon>
        <taxon>Candidatus Roizmaniibacteriota</taxon>
    </lineage>
</organism>
<feature type="transmembrane region" description="Helical" evidence="1">
    <location>
        <begin position="142"/>
        <end position="160"/>
    </location>
</feature>
<keyword evidence="1" id="KW-1133">Transmembrane helix</keyword>
<feature type="transmembrane region" description="Helical" evidence="1">
    <location>
        <begin position="167"/>
        <end position="185"/>
    </location>
</feature>
<dbReference type="PROSITE" id="PS51257">
    <property type="entry name" value="PROKAR_LIPOPROTEIN"/>
    <property type="match status" value="1"/>
</dbReference>
<proteinExistence type="predicted"/>
<evidence type="ECO:0000256" key="1">
    <source>
        <dbReference type="SAM" id="Phobius"/>
    </source>
</evidence>
<protein>
    <submittedName>
        <fullName evidence="2">Uncharacterized protein</fullName>
    </submittedName>
</protein>
<gene>
    <name evidence="2" type="ORF">COU88_02370</name>
</gene>
<evidence type="ECO:0000313" key="3">
    <source>
        <dbReference type="Proteomes" id="UP000229554"/>
    </source>
</evidence>
<dbReference type="AlphaFoldDB" id="A0A2M8KSK5"/>